<keyword evidence="3" id="KW-1185">Reference proteome</keyword>
<feature type="compositionally biased region" description="Low complexity" evidence="1">
    <location>
        <begin position="59"/>
        <end position="69"/>
    </location>
</feature>
<feature type="region of interest" description="Disordered" evidence="1">
    <location>
        <begin position="254"/>
        <end position="279"/>
    </location>
</feature>
<evidence type="ECO:0000256" key="1">
    <source>
        <dbReference type="SAM" id="MobiDB-lite"/>
    </source>
</evidence>
<dbReference type="AlphaFoldDB" id="A0A9P8S412"/>
<feature type="region of interest" description="Disordered" evidence="1">
    <location>
        <begin position="350"/>
        <end position="402"/>
    </location>
</feature>
<dbReference type="Proteomes" id="UP000764110">
    <property type="component" value="Unassembled WGS sequence"/>
</dbReference>
<feature type="compositionally biased region" description="Polar residues" evidence="1">
    <location>
        <begin position="302"/>
        <end position="311"/>
    </location>
</feature>
<feature type="region of interest" description="Disordered" evidence="1">
    <location>
        <begin position="59"/>
        <end position="86"/>
    </location>
</feature>
<feature type="region of interest" description="Disordered" evidence="1">
    <location>
        <begin position="295"/>
        <end position="332"/>
    </location>
</feature>
<feature type="region of interest" description="Disordered" evidence="1">
    <location>
        <begin position="1"/>
        <end position="39"/>
    </location>
</feature>
<evidence type="ECO:0000313" key="2">
    <source>
        <dbReference type="EMBL" id="KAH0593267.1"/>
    </source>
</evidence>
<feature type="compositionally biased region" description="Low complexity" evidence="1">
    <location>
        <begin position="28"/>
        <end position="39"/>
    </location>
</feature>
<reference evidence="2 3" key="1">
    <citation type="submission" date="2020-07" db="EMBL/GenBank/DDBJ databases">
        <title>Metarhizium humberi genome.</title>
        <authorList>
            <person name="Lysoe E."/>
        </authorList>
    </citation>
    <scope>NUCLEOTIDE SEQUENCE [LARGE SCALE GENOMIC DNA]</scope>
    <source>
        <strain evidence="2 3">ESALQ1638</strain>
    </source>
</reference>
<accession>A0A9P8S412</accession>
<feature type="compositionally biased region" description="Polar residues" evidence="1">
    <location>
        <begin position="377"/>
        <end position="388"/>
    </location>
</feature>
<feature type="compositionally biased region" description="Low complexity" evidence="1">
    <location>
        <begin position="319"/>
        <end position="332"/>
    </location>
</feature>
<organism evidence="2 3">
    <name type="scientific">Metarhizium humberi</name>
    <dbReference type="NCBI Taxonomy" id="2596975"/>
    <lineage>
        <taxon>Eukaryota</taxon>
        <taxon>Fungi</taxon>
        <taxon>Dikarya</taxon>
        <taxon>Ascomycota</taxon>
        <taxon>Pezizomycotina</taxon>
        <taxon>Sordariomycetes</taxon>
        <taxon>Hypocreomycetidae</taxon>
        <taxon>Hypocreales</taxon>
        <taxon>Clavicipitaceae</taxon>
        <taxon>Metarhizium</taxon>
    </lineage>
</organism>
<feature type="region of interest" description="Disordered" evidence="1">
    <location>
        <begin position="455"/>
        <end position="508"/>
    </location>
</feature>
<evidence type="ECO:0000313" key="3">
    <source>
        <dbReference type="Proteomes" id="UP000764110"/>
    </source>
</evidence>
<name>A0A9P8S412_9HYPO</name>
<comment type="caution">
    <text evidence="2">The sequence shown here is derived from an EMBL/GenBank/DDBJ whole genome shotgun (WGS) entry which is preliminary data.</text>
</comment>
<proteinExistence type="predicted"/>
<sequence>MASFARSFKPPSALLSPRRRPGMPGRTLSNSSDLSLAPSAAAAHQTDYFVDQPVASAPSSPFMSPAPGAVAADGAQSTKDPPPPRIFPRLRSFASMLVLPSPCCNAAWAWRLGRLRQIATWTISTPHHHLYQPSSPSRGTGSSVRSTVPLHHYTGILNSTRCATGPPSGANQGHGWDGRGSFVMSSKRAPLCGPVKTVYSFRPVRPPVVDDGGVLALINLRGCRCPGSPDLSVGSSRSNSNPIAIELPKLRKFNTSGSARTPPEPLSARGDLPGGYFPMHEDPKSRIHRPHPFFHDAPLSRPQRTSDSITMQAERARTSHTAMSSSMANTSTPVSSYIAPGFHDAPVPMGKYYPSNYEQQHPQSDSDGPQPAPISDMASSSVKSNSDLPQLRPDPIRGDNPQMEMRRKMQQYQRDMIAQATMVLGASTKTGNGVCLNGLPAKDIWLSGPASQKPLSPRLHPLGSPGPVTPMELEASSSGYVDRGIKSHSPLSKDGLTPPGPRHPANSL</sequence>
<gene>
    <name evidence="2" type="ORF">MHUMG1_08989</name>
</gene>
<dbReference type="EMBL" id="JACEFI010000022">
    <property type="protein sequence ID" value="KAH0593267.1"/>
    <property type="molecule type" value="Genomic_DNA"/>
</dbReference>
<protein>
    <submittedName>
        <fullName evidence="2">Uncharacterized protein</fullName>
    </submittedName>
</protein>
<feature type="compositionally biased region" description="Polar residues" evidence="1">
    <location>
        <begin position="356"/>
        <end position="367"/>
    </location>
</feature>